<comment type="caution">
    <text evidence="3">The sequence shown here is derived from an EMBL/GenBank/DDBJ whole genome shotgun (WGS) entry which is preliminary data.</text>
</comment>
<dbReference type="EMBL" id="JACGXS010000001">
    <property type="protein sequence ID" value="MBA8680489.1"/>
    <property type="molecule type" value="Genomic_DNA"/>
</dbReference>
<dbReference type="AlphaFoldDB" id="A0A7W3FJ63"/>
<gene>
    <name evidence="3" type="ORF">H4O11_01535</name>
</gene>
<evidence type="ECO:0000313" key="3">
    <source>
        <dbReference type="EMBL" id="MBA8680489.1"/>
    </source>
</evidence>
<protein>
    <recommendedName>
        <fullName evidence="5">Transmembrane protein</fullName>
    </recommendedName>
</protein>
<organism evidence="3 4">
    <name type="scientific">Stenotrophomonas tumulicola</name>
    <dbReference type="NCBI Taxonomy" id="1685415"/>
    <lineage>
        <taxon>Bacteria</taxon>
        <taxon>Pseudomonadati</taxon>
        <taxon>Pseudomonadota</taxon>
        <taxon>Gammaproteobacteria</taxon>
        <taxon>Lysobacterales</taxon>
        <taxon>Lysobacteraceae</taxon>
        <taxon>Stenotrophomonas</taxon>
    </lineage>
</organism>
<feature type="transmembrane region" description="Helical" evidence="2">
    <location>
        <begin position="89"/>
        <end position="112"/>
    </location>
</feature>
<accession>A0A7W3FJ63</accession>
<evidence type="ECO:0000256" key="1">
    <source>
        <dbReference type="SAM" id="MobiDB-lite"/>
    </source>
</evidence>
<sequence>MNRGNVRSIGGNNGFSSTISPLDNSGGGGNDGGMEARIAKLETSVEYIQRDVAEIRMSLDKLNTSMGSVQTDTAVIKARLAHTPTTLKMWAALVAVVVPVGAAVVGLLTWVVQTNIAPLLAKAAGG</sequence>
<keyword evidence="2" id="KW-1133">Transmembrane helix</keyword>
<dbReference type="Proteomes" id="UP000547058">
    <property type="component" value="Unassembled WGS sequence"/>
</dbReference>
<keyword evidence="4" id="KW-1185">Reference proteome</keyword>
<dbReference type="RefSeq" id="WP_182337677.1">
    <property type="nucleotide sequence ID" value="NZ_JACGXS010000001.1"/>
</dbReference>
<name>A0A7W3FJ63_9GAMM</name>
<feature type="region of interest" description="Disordered" evidence="1">
    <location>
        <begin position="1"/>
        <end position="35"/>
    </location>
</feature>
<keyword evidence="2" id="KW-0472">Membrane</keyword>
<evidence type="ECO:0000313" key="4">
    <source>
        <dbReference type="Proteomes" id="UP000547058"/>
    </source>
</evidence>
<keyword evidence="2" id="KW-0812">Transmembrane</keyword>
<reference evidence="3 4" key="1">
    <citation type="submission" date="2020-08" db="EMBL/GenBank/DDBJ databases">
        <title>Stenotrophomonas tumulicola JCM 30961.</title>
        <authorList>
            <person name="Deng Y."/>
        </authorList>
    </citation>
    <scope>NUCLEOTIDE SEQUENCE [LARGE SCALE GENOMIC DNA]</scope>
    <source>
        <strain evidence="3 4">JCM 30961</strain>
    </source>
</reference>
<evidence type="ECO:0008006" key="5">
    <source>
        <dbReference type="Google" id="ProtNLM"/>
    </source>
</evidence>
<evidence type="ECO:0000256" key="2">
    <source>
        <dbReference type="SAM" id="Phobius"/>
    </source>
</evidence>
<proteinExistence type="predicted"/>